<dbReference type="InterPro" id="IPR025887">
    <property type="entry name" value="Glyco_hydro_31_N_dom"/>
</dbReference>
<dbReference type="Pfam" id="PF00088">
    <property type="entry name" value="Trefoil"/>
    <property type="match status" value="1"/>
</dbReference>
<dbReference type="CDD" id="cd06602">
    <property type="entry name" value="GH31_MGAM_SI_GAA"/>
    <property type="match status" value="1"/>
</dbReference>
<evidence type="ECO:0000256" key="4">
    <source>
        <dbReference type="ARBA" id="ARBA00023136"/>
    </source>
</evidence>
<accession>A0A3G5AP08</accession>
<dbReference type="Gene3D" id="2.60.40.1760">
    <property type="entry name" value="glycosyl hydrolase (family 31)"/>
    <property type="match status" value="1"/>
</dbReference>
<dbReference type="GO" id="GO:0030246">
    <property type="term" value="F:carbohydrate binding"/>
    <property type="evidence" value="ECO:0007669"/>
    <property type="project" value="InterPro"/>
</dbReference>
<dbReference type="InterPro" id="IPR000519">
    <property type="entry name" value="P_trefoil_dom"/>
</dbReference>
<evidence type="ECO:0000256" key="5">
    <source>
        <dbReference type="ARBA" id="ARBA00023157"/>
    </source>
</evidence>
<dbReference type="GO" id="GO:0016020">
    <property type="term" value="C:membrane"/>
    <property type="evidence" value="ECO:0007669"/>
    <property type="project" value="UniProtKB-SubCell"/>
</dbReference>
<comment type="subcellular location">
    <subcellularLocation>
        <location evidence="1">Membrane</location>
    </subcellularLocation>
</comment>
<dbReference type="Gene3D" id="2.60.40.1180">
    <property type="entry name" value="Golgi alpha-mannosidase II"/>
    <property type="match status" value="2"/>
</dbReference>
<dbReference type="InterPro" id="IPR030458">
    <property type="entry name" value="Glyco_hydro_31_AS"/>
</dbReference>
<dbReference type="EMBL" id="MH990531">
    <property type="protein sequence ID" value="AYV89078.1"/>
    <property type="molecule type" value="mRNA"/>
</dbReference>
<dbReference type="Gene3D" id="4.10.110.10">
    <property type="entry name" value="Spasmolytic Protein, domain 1"/>
    <property type="match status" value="1"/>
</dbReference>
<evidence type="ECO:0000256" key="6">
    <source>
        <dbReference type="ARBA" id="ARBA00023180"/>
    </source>
</evidence>
<dbReference type="InterPro" id="IPR017853">
    <property type="entry name" value="GH"/>
</dbReference>
<keyword evidence="5" id="KW-1015">Disulfide bond</keyword>
<organism evidence="12">
    <name type="scientific">Tetranychus truncatus</name>
    <dbReference type="NCBI Taxonomy" id="93132"/>
    <lineage>
        <taxon>Eukaryota</taxon>
        <taxon>Metazoa</taxon>
        <taxon>Ecdysozoa</taxon>
        <taxon>Arthropoda</taxon>
        <taxon>Chelicerata</taxon>
        <taxon>Arachnida</taxon>
        <taxon>Acari</taxon>
        <taxon>Acariformes</taxon>
        <taxon>Trombidiformes</taxon>
        <taxon>Prostigmata</taxon>
        <taxon>Eleutherengona</taxon>
        <taxon>Raphignathae</taxon>
        <taxon>Tetranychoidea</taxon>
        <taxon>Tetranychidae</taxon>
        <taxon>Tetranychus</taxon>
    </lineage>
</organism>
<dbReference type="CDD" id="cd00111">
    <property type="entry name" value="Trefoil"/>
    <property type="match status" value="1"/>
</dbReference>
<keyword evidence="10" id="KW-1133">Transmembrane helix</keyword>
<dbReference type="SUPFAM" id="SSF51445">
    <property type="entry name" value="(Trans)glycosidases"/>
    <property type="match status" value="1"/>
</dbReference>
<dbReference type="GO" id="GO:0004558">
    <property type="term" value="F:alpha-1,4-glucosidase activity"/>
    <property type="evidence" value="ECO:0007669"/>
    <property type="project" value="TreeGrafter"/>
</dbReference>
<dbReference type="SUPFAM" id="SSF51011">
    <property type="entry name" value="Glycosyl hydrolase domain"/>
    <property type="match status" value="1"/>
</dbReference>
<proteinExistence type="evidence at transcript level"/>
<dbReference type="PANTHER" id="PTHR22762">
    <property type="entry name" value="ALPHA-GLUCOSIDASE"/>
    <property type="match status" value="1"/>
</dbReference>
<dbReference type="GO" id="GO:0005975">
    <property type="term" value="P:carbohydrate metabolic process"/>
    <property type="evidence" value="ECO:0007669"/>
    <property type="project" value="InterPro"/>
</dbReference>
<comment type="similarity">
    <text evidence="2 9">Belongs to the glycosyl hydrolase 31 family.</text>
</comment>
<keyword evidence="10" id="KW-0812">Transmembrane</keyword>
<dbReference type="CDD" id="cd14752">
    <property type="entry name" value="GH31_N"/>
    <property type="match status" value="1"/>
</dbReference>
<dbReference type="InterPro" id="IPR011013">
    <property type="entry name" value="Gal_mutarotase_sf_dom"/>
</dbReference>
<dbReference type="SUPFAM" id="SSF74650">
    <property type="entry name" value="Galactose mutarotase-like"/>
    <property type="match status" value="1"/>
</dbReference>
<keyword evidence="4 10" id="KW-0472">Membrane</keyword>
<keyword evidence="3 9" id="KW-0378">Hydrolase</keyword>
<keyword evidence="6" id="KW-0325">Glycoprotein</keyword>
<evidence type="ECO:0000256" key="7">
    <source>
        <dbReference type="ARBA" id="ARBA00023295"/>
    </source>
</evidence>
<evidence type="ECO:0000256" key="1">
    <source>
        <dbReference type="ARBA" id="ARBA00004370"/>
    </source>
</evidence>
<dbReference type="Pfam" id="PF21365">
    <property type="entry name" value="Glyco_hydro_31_3rd"/>
    <property type="match status" value="1"/>
</dbReference>
<dbReference type="AlphaFoldDB" id="A0A3G5AP08"/>
<evidence type="ECO:0000256" key="9">
    <source>
        <dbReference type="RuleBase" id="RU361185"/>
    </source>
</evidence>
<dbReference type="InterPro" id="IPR048395">
    <property type="entry name" value="Glyco_hydro_31_C"/>
</dbReference>
<sequence>MEEKKPKFCESPYLYPSEEPQSRGISFRRFIIIVTLLNFVAISIITGYVLYNVWLLETTIDEPFVDWQKDDSKPLITTYYESSFTSGGVFRAPVPSKADPKSPQCTLPNESKFDCNPDEPVNQQVCESRGCCWVPVTRSKRNIPPLNIPYCFYPSDYKVYDVADIKQGDNNATLKLVRKTASGFPDEIDNVNVEIIGLDSERLRVRFVDAEKDRFEVPMPFFNLSKAEQIKSPLYKIKINDDGKLQISRASTGTIIFNADLSTLIYADKYIQLHVHVPSTYLYGLGEHKATFKKDLTGWNRYTMFARDIGPTENVNLYGSYPFYIMPEGDDKMNAHGVFLLNSNAMDVLTQAAPAITYRTVGGILDFFIFLGPSAPEVVRQNVNLIGRPVLQPQWAFGFHLCRYGYNSLAKTRETLDRNLAAGIPIEAQWNDIDYMDRYNDFTYDKNNFAGLGDFVKELHSKNMHYVIILDPGVSAAEPAGTYPPYDDGVKADIFIKNTTNQIFVAKVWNLVSTAYPDFTNPATVDYWKNQLMNLRKDIEFDGIWIDMNEPSNFLDGQFNGCPNDPYENPPYKPGGNNLRSRTVCMTAKQHLGIHYNLHNLYGLYENVVSYKASLDIFGARPFILSRSTYPSQGHYASHWSGDIQSSWDHMKYSISNMLEFNIYGIPMIGSDICGFSGSTNVELCMRWSALGAFYPFSRNHNDIHGTEQDPAILGPTVVAAAKYALGARYKLLPYLYTLFAKANMNGDTVVRSLFFEFPLDKNTYSIETAFLWGSSLYIVPVLEAQKTQVDAYFPNELWYNFDDKKLAFNSTGATKTITIDNDKIGLFMRGGSIVPVYQNSANTTAELRKQKYYLNAYLDRSGNAVGEIYHDDGKSVDSIEAGNYIHASCKANKERLVCSYMNMAEFDDYRVGGVTISGLHEQPKTINLNGQFLSSNSYSHDGSTLSIDLPDDFYSSQSFSIEFRY</sequence>
<dbReference type="PANTHER" id="PTHR22762:SF131">
    <property type="entry name" value="GLYCOSIDE HYDROLASE FAMILY 31 N-TERMINAL DOMAIN-CONTAINING PROTEIN"/>
    <property type="match status" value="1"/>
</dbReference>
<evidence type="ECO:0000259" key="11">
    <source>
        <dbReference type="PROSITE" id="PS51448"/>
    </source>
</evidence>
<dbReference type="PROSITE" id="PS51448">
    <property type="entry name" value="P_TREFOIL_2"/>
    <property type="match status" value="1"/>
</dbReference>
<dbReference type="PROSITE" id="PS00129">
    <property type="entry name" value="GLYCOSYL_HYDROL_F31_1"/>
    <property type="match status" value="1"/>
</dbReference>
<dbReference type="InterPro" id="IPR000322">
    <property type="entry name" value="Glyco_hydro_31_TIM"/>
</dbReference>
<evidence type="ECO:0000256" key="10">
    <source>
        <dbReference type="SAM" id="Phobius"/>
    </source>
</evidence>
<keyword evidence="7 9" id="KW-0326">Glycosidase</keyword>
<dbReference type="SMART" id="SM00018">
    <property type="entry name" value="PD"/>
    <property type="match status" value="1"/>
</dbReference>
<dbReference type="Gene3D" id="3.20.20.80">
    <property type="entry name" value="Glycosidases"/>
    <property type="match status" value="1"/>
</dbReference>
<protein>
    <submittedName>
        <fullName evidence="12">Lysosomal alpha-glucosidase</fullName>
    </submittedName>
</protein>
<feature type="transmembrane region" description="Helical" evidence="10">
    <location>
        <begin position="30"/>
        <end position="51"/>
    </location>
</feature>
<evidence type="ECO:0000313" key="12">
    <source>
        <dbReference type="EMBL" id="AYV89078.1"/>
    </source>
</evidence>
<dbReference type="Pfam" id="PF01055">
    <property type="entry name" value="Glyco_hydro_31_2nd"/>
    <property type="match status" value="1"/>
</dbReference>
<reference evidence="12" key="1">
    <citation type="submission" date="2018-09" db="EMBL/GenBank/DDBJ databases">
        <title>Comparative analyses of salivary proteins from the facultative symbiont-infected and uninfected Tetranychus truncatus.</title>
        <authorList>
            <person name="Zhu Y.-X."/>
            <person name="Huang H.-J."/>
            <person name="Hong X.-Y."/>
        </authorList>
    </citation>
    <scope>NUCLEOTIDE SEQUENCE</scope>
</reference>
<dbReference type="InterPro" id="IPR044913">
    <property type="entry name" value="P_trefoil_dom_sf"/>
</dbReference>
<feature type="domain" description="P-type" evidence="11">
    <location>
        <begin position="103"/>
        <end position="155"/>
    </location>
</feature>
<name>A0A3G5AP08_9ACAR</name>
<dbReference type="Pfam" id="PF13802">
    <property type="entry name" value="Gal_mutarotas_2"/>
    <property type="match status" value="1"/>
</dbReference>
<evidence type="ECO:0000256" key="2">
    <source>
        <dbReference type="ARBA" id="ARBA00007806"/>
    </source>
</evidence>
<comment type="caution">
    <text evidence="8">Lacks conserved residue(s) required for the propagation of feature annotation.</text>
</comment>
<evidence type="ECO:0000256" key="3">
    <source>
        <dbReference type="ARBA" id="ARBA00022801"/>
    </source>
</evidence>
<dbReference type="InterPro" id="IPR013780">
    <property type="entry name" value="Glyco_hydro_b"/>
</dbReference>
<evidence type="ECO:0000256" key="8">
    <source>
        <dbReference type="PROSITE-ProRule" id="PRU00779"/>
    </source>
</evidence>